<gene>
    <name evidence="4" type="ORF">ABWT76_001729</name>
</gene>
<dbReference type="GO" id="GO:0000160">
    <property type="term" value="P:phosphorelay signal transduction system"/>
    <property type="evidence" value="ECO:0007669"/>
    <property type="project" value="InterPro"/>
</dbReference>
<evidence type="ECO:0000259" key="3">
    <source>
        <dbReference type="PROSITE" id="PS50110"/>
    </source>
</evidence>
<name>A0AAU8JJH3_9CYAN</name>
<accession>A0AAU8JJH3</accession>
<dbReference type="PANTHER" id="PTHR44591">
    <property type="entry name" value="STRESS RESPONSE REGULATOR PROTEIN 1"/>
    <property type="match status" value="1"/>
</dbReference>
<evidence type="ECO:0000313" key="4">
    <source>
        <dbReference type="EMBL" id="XCM38853.1"/>
    </source>
</evidence>
<dbReference type="InterPro" id="IPR011006">
    <property type="entry name" value="CheY-like_superfamily"/>
</dbReference>
<reference evidence="4" key="1">
    <citation type="submission" date="2024-07" db="EMBL/GenBank/DDBJ databases">
        <authorList>
            <person name="Kim Y.J."/>
            <person name="Jeong J.Y."/>
        </authorList>
    </citation>
    <scope>NUCLEOTIDE SEQUENCE</scope>
    <source>
        <strain evidence="4">GIHE-MW2</strain>
    </source>
</reference>
<dbReference type="InterPro" id="IPR050595">
    <property type="entry name" value="Bact_response_regulator"/>
</dbReference>
<evidence type="ECO:0000256" key="2">
    <source>
        <dbReference type="PROSITE-ProRule" id="PRU00169"/>
    </source>
</evidence>
<dbReference type="PROSITE" id="PS50110">
    <property type="entry name" value="RESPONSE_REGULATORY"/>
    <property type="match status" value="1"/>
</dbReference>
<protein>
    <submittedName>
        <fullName evidence="4">Response regulator</fullName>
    </submittedName>
</protein>
<keyword evidence="1 2" id="KW-0597">Phosphoprotein</keyword>
<dbReference type="RefSeq" id="WP_054464611.1">
    <property type="nucleotide sequence ID" value="NZ_CP159837.1"/>
</dbReference>
<dbReference type="InterPro" id="IPR001789">
    <property type="entry name" value="Sig_transdc_resp-reg_receiver"/>
</dbReference>
<proteinExistence type="predicted"/>
<organism evidence="4">
    <name type="scientific">Planktothricoides raciborskii GIHE-MW2</name>
    <dbReference type="NCBI Taxonomy" id="2792601"/>
    <lineage>
        <taxon>Bacteria</taxon>
        <taxon>Bacillati</taxon>
        <taxon>Cyanobacteriota</taxon>
        <taxon>Cyanophyceae</taxon>
        <taxon>Oscillatoriophycideae</taxon>
        <taxon>Oscillatoriales</taxon>
        <taxon>Oscillatoriaceae</taxon>
        <taxon>Planktothricoides</taxon>
    </lineage>
</organism>
<sequence length="150" mass="16373">MSAVTDSQPIKPKILIVDDSPDNLQVLMQLLKEDYAIVAATTGEKTLQLAKRVPVSDLILLDVMMPEIDGISVCRQIKAMSKWQAIPIIMVTALDSKADLARCLNAGADDFISKPINALELRSFTPYCGLSNSITNCKPCSNCGKIWCKC</sequence>
<dbReference type="SMART" id="SM00448">
    <property type="entry name" value="REC"/>
    <property type="match status" value="1"/>
</dbReference>
<dbReference type="AlphaFoldDB" id="A0AAU8JJH3"/>
<dbReference type="EMBL" id="CP159837">
    <property type="protein sequence ID" value="XCM38853.1"/>
    <property type="molecule type" value="Genomic_DNA"/>
</dbReference>
<feature type="modified residue" description="4-aspartylphosphate" evidence="2">
    <location>
        <position position="62"/>
    </location>
</feature>
<feature type="domain" description="Response regulatory" evidence="3">
    <location>
        <begin position="13"/>
        <end position="129"/>
    </location>
</feature>
<dbReference type="SUPFAM" id="SSF52172">
    <property type="entry name" value="CheY-like"/>
    <property type="match status" value="1"/>
</dbReference>
<evidence type="ECO:0000256" key="1">
    <source>
        <dbReference type="ARBA" id="ARBA00022553"/>
    </source>
</evidence>
<dbReference type="Pfam" id="PF00072">
    <property type="entry name" value="Response_reg"/>
    <property type="match status" value="1"/>
</dbReference>
<dbReference type="PANTHER" id="PTHR44591:SF3">
    <property type="entry name" value="RESPONSE REGULATORY DOMAIN-CONTAINING PROTEIN"/>
    <property type="match status" value="1"/>
</dbReference>
<dbReference type="Gene3D" id="3.40.50.2300">
    <property type="match status" value="1"/>
</dbReference>